<protein>
    <recommendedName>
        <fullName evidence="4">Peptidase M50B-like protein</fullName>
    </recommendedName>
</protein>
<organism evidence="2 3">
    <name type="scientific">Enhygromyxa salina</name>
    <dbReference type="NCBI Taxonomy" id="215803"/>
    <lineage>
        <taxon>Bacteria</taxon>
        <taxon>Pseudomonadati</taxon>
        <taxon>Myxococcota</taxon>
        <taxon>Polyangia</taxon>
        <taxon>Nannocystales</taxon>
        <taxon>Nannocystaceae</taxon>
        <taxon>Enhygromyxa</taxon>
    </lineage>
</organism>
<comment type="caution">
    <text evidence="2">The sequence shown here is derived from an EMBL/GenBank/DDBJ whole genome shotgun (WGS) entry which is preliminary data.</text>
</comment>
<dbReference type="EMBL" id="PVNL01000135">
    <property type="protein sequence ID" value="PRP96145.1"/>
    <property type="molecule type" value="Genomic_DNA"/>
</dbReference>
<sequence>MSDDSSPAERVARRRRAVIWGGVAIPLLLYVIPYGHVVGRPLVWLSTLVHELGHGITAWLVGGSFDHFVMFTDGSGVAHCNGQHEWGHALTCAGGLVGPALIAAIGFVVARRERASQVGLGVVALALLVLTIAVAGNAFAWVFMLSIVAVLTWIVARRSAEPAQIATVFLSIQLALSVFSRGDYLFMREATTGEGVSPSDVAIMSKMVGGPFWMWGLACGGFSILVLAAGLWLFTRGYLDLRWPRRKAVAAR</sequence>
<accession>A0A2S9XTG0</accession>
<keyword evidence="1" id="KW-0472">Membrane</keyword>
<keyword evidence="1" id="KW-1133">Transmembrane helix</keyword>
<gene>
    <name evidence="2" type="ORF">ENSA7_69590</name>
</gene>
<evidence type="ECO:0008006" key="4">
    <source>
        <dbReference type="Google" id="ProtNLM"/>
    </source>
</evidence>
<keyword evidence="1" id="KW-0812">Transmembrane</keyword>
<dbReference type="PANTHER" id="PTHR33979">
    <property type="entry name" value="OS02G0221600 PROTEIN"/>
    <property type="match status" value="1"/>
</dbReference>
<name>A0A2S9XTG0_9BACT</name>
<dbReference type="InterPro" id="IPR049500">
    <property type="entry name" value="Peptidase_M50B-like"/>
</dbReference>
<feature type="transmembrane region" description="Helical" evidence="1">
    <location>
        <begin position="86"/>
        <end position="110"/>
    </location>
</feature>
<evidence type="ECO:0000313" key="2">
    <source>
        <dbReference type="EMBL" id="PRP96145.1"/>
    </source>
</evidence>
<evidence type="ECO:0000313" key="3">
    <source>
        <dbReference type="Proteomes" id="UP000238823"/>
    </source>
</evidence>
<dbReference type="RefSeq" id="WP_106093762.1">
    <property type="nucleotide sequence ID" value="NZ_PVNL01000135.1"/>
</dbReference>
<dbReference type="OrthoDB" id="5184455at2"/>
<proteinExistence type="predicted"/>
<feature type="transmembrane region" description="Helical" evidence="1">
    <location>
        <begin position="117"/>
        <end position="133"/>
    </location>
</feature>
<dbReference type="Proteomes" id="UP000238823">
    <property type="component" value="Unassembled WGS sequence"/>
</dbReference>
<dbReference type="AlphaFoldDB" id="A0A2S9XTG0"/>
<dbReference type="PANTHER" id="PTHR33979:SF2">
    <property type="entry name" value="PEPTIDASE M50B-LIKE-DOMAIN-CONTAINING PROTEIN"/>
    <property type="match status" value="1"/>
</dbReference>
<feature type="transmembrane region" description="Helical" evidence="1">
    <location>
        <begin position="212"/>
        <end position="235"/>
    </location>
</feature>
<reference evidence="2 3" key="1">
    <citation type="submission" date="2018-03" db="EMBL/GenBank/DDBJ databases">
        <title>Draft Genome Sequences of the Obligatory Marine Myxobacteria Enhygromyxa salina SWB007.</title>
        <authorList>
            <person name="Poehlein A."/>
            <person name="Moghaddam J.A."/>
            <person name="Harms H."/>
            <person name="Alanjari M."/>
            <person name="Koenig G.M."/>
            <person name="Daniel R."/>
            <person name="Schaeberle T.F."/>
        </authorList>
    </citation>
    <scope>NUCLEOTIDE SEQUENCE [LARGE SCALE GENOMIC DNA]</scope>
    <source>
        <strain evidence="2 3">SWB007</strain>
    </source>
</reference>
<evidence type="ECO:0000256" key="1">
    <source>
        <dbReference type="SAM" id="Phobius"/>
    </source>
</evidence>
<dbReference type="Pfam" id="PF13398">
    <property type="entry name" value="Peptidase_M50B"/>
    <property type="match status" value="1"/>
</dbReference>
<feature type="transmembrane region" description="Helical" evidence="1">
    <location>
        <begin position="17"/>
        <end position="36"/>
    </location>
</feature>